<sequence length="278" mass="31052">MQKIGLSELAASLGWIASVHEDIKLFGIFAKEIGVSDDRFSIIEEEYYKLIGSLEYMITLSETLRLNVTPEVAKDGLNAAKRAIFASDRESGIRGVRFNILDLGILRSSLRDIVMAIEKELRGRRSYSLEPAILPYYDALGMFSETLDKFPASSREDIEHAGKCIAFGEGTAAVFHLMRAMEAIVSGIVALGGLSANPDKEWGKLLSDIGRHTESLPQSNPQEKALRNRWSACHKNLYHVKQAVRNDTMHPKQTYTTEEAKQVFDSTRAFVRELATLI</sequence>
<gene>
    <name evidence="1" type="ORF">FBR43_04280</name>
</gene>
<keyword evidence="2" id="KW-1185">Reference proteome</keyword>
<reference evidence="1 2" key="1">
    <citation type="submission" date="2019-04" db="EMBL/GenBank/DDBJ databases">
        <authorList>
            <person name="Yang Y."/>
            <person name="Wei D."/>
        </authorList>
    </citation>
    <scope>NUCLEOTIDE SEQUENCE [LARGE SCALE GENOMIC DNA]</scope>
    <source>
        <strain evidence="1 2">L-1-4w-11</strain>
    </source>
</reference>
<dbReference type="AlphaFoldDB" id="A0A4V5PTH3"/>
<dbReference type="OrthoDB" id="7569346at2"/>
<evidence type="ECO:0000313" key="2">
    <source>
        <dbReference type="Proteomes" id="UP000309138"/>
    </source>
</evidence>
<proteinExistence type="predicted"/>
<dbReference type="RefSeq" id="WP_136942000.1">
    <property type="nucleotide sequence ID" value="NZ_SWKR01000002.1"/>
</dbReference>
<protein>
    <submittedName>
        <fullName evidence="1">Uncharacterized protein</fullName>
    </submittedName>
</protein>
<dbReference type="EMBL" id="SWKR01000002">
    <property type="protein sequence ID" value="TKD50058.1"/>
    <property type="molecule type" value="Genomic_DNA"/>
</dbReference>
<dbReference type="Proteomes" id="UP000309138">
    <property type="component" value="Unassembled WGS sequence"/>
</dbReference>
<name>A0A4V5PTH3_9SPHN</name>
<comment type="caution">
    <text evidence="1">The sequence shown here is derived from an EMBL/GenBank/DDBJ whole genome shotgun (WGS) entry which is preliminary data.</text>
</comment>
<accession>A0A4V5PTH3</accession>
<evidence type="ECO:0000313" key="1">
    <source>
        <dbReference type="EMBL" id="TKD50058.1"/>
    </source>
</evidence>
<organism evidence="1 2">
    <name type="scientific">Sphingomonas baiyangensis</name>
    <dbReference type="NCBI Taxonomy" id="2572576"/>
    <lineage>
        <taxon>Bacteria</taxon>
        <taxon>Pseudomonadati</taxon>
        <taxon>Pseudomonadota</taxon>
        <taxon>Alphaproteobacteria</taxon>
        <taxon>Sphingomonadales</taxon>
        <taxon>Sphingomonadaceae</taxon>
        <taxon>Sphingomonas</taxon>
    </lineage>
</organism>